<comment type="caution">
    <text evidence="2">The sequence shown here is derived from an EMBL/GenBank/DDBJ whole genome shotgun (WGS) entry which is preliminary data.</text>
</comment>
<dbReference type="InterPro" id="IPR002686">
    <property type="entry name" value="Transposase_17"/>
</dbReference>
<organism evidence="2">
    <name type="scientific">Acidithiobacillus sulfuriphilus</name>
    <dbReference type="NCBI Taxonomy" id="1867749"/>
    <lineage>
        <taxon>Bacteria</taxon>
        <taxon>Pseudomonadati</taxon>
        <taxon>Pseudomonadota</taxon>
        <taxon>Acidithiobacillia</taxon>
        <taxon>Acidithiobacillales</taxon>
        <taxon>Acidithiobacillaceae</taxon>
        <taxon>Acidithiobacillus</taxon>
    </lineage>
</organism>
<feature type="domain" description="Transposase IS200-like" evidence="1">
    <location>
        <begin position="40"/>
        <end position="85"/>
    </location>
</feature>
<sequence>MRLLPLWFAGGVPASENLPYSARLPITWYISANTMSFGAHKVRRVVLVNSAEERLKQIIEEVCAETGSEILEREVMPDSADLQVSVQGLPRYPGYPQTPRPTQEYGHPPRPCGGFLSEFLYSDFGRAIEMSAGFGVEDGRINGIR</sequence>
<name>A0A3M8RR38_9PROT</name>
<accession>A0A3M8RR38</accession>
<dbReference type="AlphaFoldDB" id="A0A3M8RR38"/>
<reference evidence="2" key="1">
    <citation type="submission" date="2018-10" db="EMBL/GenBank/DDBJ databases">
        <title>Acidithiobacillus sulfuriphilus sp. nov.: an extremely acidophilic sulfur-oxidizing chemolithotroph isolated from a neutral pH environment.</title>
        <authorList>
            <person name="Falagan C."/>
            <person name="Moya-Beltran A."/>
            <person name="Quatrini R."/>
            <person name="Johnson D.B."/>
        </authorList>
    </citation>
    <scope>NUCLEOTIDE SEQUENCE [LARGE SCALE GENOMIC DNA]</scope>
    <source>
        <strain evidence="2">CJ-2</strain>
    </source>
</reference>
<dbReference type="InterPro" id="IPR036515">
    <property type="entry name" value="Transposase_17_sf"/>
</dbReference>
<gene>
    <name evidence="2" type="ORF">EC580_01800</name>
</gene>
<evidence type="ECO:0000313" key="2">
    <source>
        <dbReference type="EMBL" id="RNF70725.1"/>
    </source>
</evidence>
<proteinExistence type="predicted"/>
<dbReference type="EMBL" id="RIZI01000101">
    <property type="protein sequence ID" value="RNF70725.1"/>
    <property type="molecule type" value="Genomic_DNA"/>
</dbReference>
<dbReference type="SUPFAM" id="SSF143422">
    <property type="entry name" value="Transposase IS200-like"/>
    <property type="match status" value="1"/>
</dbReference>
<dbReference type="GO" id="GO:0003677">
    <property type="term" value="F:DNA binding"/>
    <property type="evidence" value="ECO:0007669"/>
    <property type="project" value="InterPro"/>
</dbReference>
<evidence type="ECO:0000259" key="1">
    <source>
        <dbReference type="Pfam" id="PF01797"/>
    </source>
</evidence>
<dbReference type="GO" id="GO:0006313">
    <property type="term" value="P:DNA transposition"/>
    <property type="evidence" value="ECO:0007669"/>
    <property type="project" value="InterPro"/>
</dbReference>
<dbReference type="Gene3D" id="3.30.70.1290">
    <property type="entry name" value="Transposase IS200-like"/>
    <property type="match status" value="1"/>
</dbReference>
<protein>
    <recommendedName>
        <fullName evidence="1">Transposase IS200-like domain-containing protein</fullName>
    </recommendedName>
</protein>
<dbReference type="Pfam" id="PF01797">
    <property type="entry name" value="Y1_Tnp"/>
    <property type="match status" value="1"/>
</dbReference>
<dbReference type="GO" id="GO:0004803">
    <property type="term" value="F:transposase activity"/>
    <property type="evidence" value="ECO:0007669"/>
    <property type="project" value="InterPro"/>
</dbReference>